<name>A0A2G5UTJ0_9PELO</name>
<dbReference type="Proteomes" id="UP000230233">
    <property type="component" value="Chromosome III"/>
</dbReference>
<evidence type="ECO:0000313" key="1">
    <source>
        <dbReference type="EMBL" id="PIC42852.1"/>
    </source>
</evidence>
<sequence>MRSARCKVVIVADVFVCMGMCVNREKKTASVVFGPFPLSFFHSFTIAPCVEADAFFRLLLLLFSMAPTNKKEEVSF</sequence>
<gene>
    <name evidence="1" type="primary">Cnig_chr_III.g9793</name>
    <name evidence="1" type="ORF">B9Z55_009793</name>
</gene>
<proteinExistence type="predicted"/>
<dbReference type="AlphaFoldDB" id="A0A2G5UTJ0"/>
<keyword evidence="2" id="KW-1185">Reference proteome</keyword>
<comment type="caution">
    <text evidence="1">The sequence shown here is derived from an EMBL/GenBank/DDBJ whole genome shotgun (WGS) entry which is preliminary data.</text>
</comment>
<organism evidence="1 2">
    <name type="scientific">Caenorhabditis nigoni</name>
    <dbReference type="NCBI Taxonomy" id="1611254"/>
    <lineage>
        <taxon>Eukaryota</taxon>
        <taxon>Metazoa</taxon>
        <taxon>Ecdysozoa</taxon>
        <taxon>Nematoda</taxon>
        <taxon>Chromadorea</taxon>
        <taxon>Rhabditida</taxon>
        <taxon>Rhabditina</taxon>
        <taxon>Rhabditomorpha</taxon>
        <taxon>Rhabditoidea</taxon>
        <taxon>Rhabditidae</taxon>
        <taxon>Peloderinae</taxon>
        <taxon>Caenorhabditis</taxon>
    </lineage>
</organism>
<reference evidence="2" key="1">
    <citation type="submission" date="2017-10" db="EMBL/GenBank/DDBJ databases">
        <title>Rapid genome shrinkage in a self-fertile nematode reveals novel sperm competition proteins.</title>
        <authorList>
            <person name="Yin D."/>
            <person name="Schwarz E.M."/>
            <person name="Thomas C.G."/>
            <person name="Felde R.L."/>
            <person name="Korf I.F."/>
            <person name="Cutter A.D."/>
            <person name="Schartner C.M."/>
            <person name="Ralston E.J."/>
            <person name="Meyer B.J."/>
            <person name="Haag E.S."/>
        </authorList>
    </citation>
    <scope>NUCLEOTIDE SEQUENCE [LARGE SCALE GENOMIC DNA]</scope>
    <source>
        <strain evidence="2">JU1422</strain>
    </source>
</reference>
<evidence type="ECO:0000313" key="2">
    <source>
        <dbReference type="Proteomes" id="UP000230233"/>
    </source>
</evidence>
<dbReference type="EMBL" id="PDUG01000003">
    <property type="protein sequence ID" value="PIC42852.1"/>
    <property type="molecule type" value="Genomic_DNA"/>
</dbReference>
<accession>A0A2G5UTJ0</accession>
<protein>
    <submittedName>
        <fullName evidence="1">Uncharacterized protein</fullName>
    </submittedName>
</protein>